<evidence type="ECO:0000256" key="1">
    <source>
        <dbReference type="SAM" id="SignalP"/>
    </source>
</evidence>
<feature type="chain" id="PRO_5016879653" evidence="1">
    <location>
        <begin position="24"/>
        <end position="89"/>
    </location>
</feature>
<evidence type="ECO:0000313" key="3">
    <source>
        <dbReference type="Proteomes" id="UP000256970"/>
    </source>
</evidence>
<feature type="signal peptide" evidence="1">
    <location>
        <begin position="1"/>
        <end position="23"/>
    </location>
</feature>
<reference evidence="2 3" key="1">
    <citation type="submission" date="2016-10" db="EMBL/GenBank/DDBJ databases">
        <authorList>
            <person name="Cai Z."/>
        </authorList>
    </citation>
    <scope>NUCLEOTIDE SEQUENCE [LARGE SCALE GENOMIC DNA]</scope>
</reference>
<keyword evidence="3" id="KW-1185">Reference proteome</keyword>
<gene>
    <name evidence="2" type="ORF">BQ4739_LOCUS13233</name>
</gene>
<dbReference type="Proteomes" id="UP000256970">
    <property type="component" value="Unassembled WGS sequence"/>
</dbReference>
<keyword evidence="1" id="KW-0732">Signal</keyword>
<name>A0A383W638_TETOB</name>
<accession>A0A383W638</accession>
<organism evidence="2 3">
    <name type="scientific">Tetradesmus obliquus</name>
    <name type="common">Green alga</name>
    <name type="synonym">Acutodesmus obliquus</name>
    <dbReference type="NCBI Taxonomy" id="3088"/>
    <lineage>
        <taxon>Eukaryota</taxon>
        <taxon>Viridiplantae</taxon>
        <taxon>Chlorophyta</taxon>
        <taxon>core chlorophytes</taxon>
        <taxon>Chlorophyceae</taxon>
        <taxon>CS clade</taxon>
        <taxon>Sphaeropleales</taxon>
        <taxon>Scenedesmaceae</taxon>
        <taxon>Tetradesmus</taxon>
    </lineage>
</organism>
<evidence type="ECO:0000313" key="2">
    <source>
        <dbReference type="EMBL" id="SZX73117.1"/>
    </source>
</evidence>
<proteinExistence type="predicted"/>
<dbReference type="EMBL" id="FNXT01001184">
    <property type="protein sequence ID" value="SZX73117.1"/>
    <property type="molecule type" value="Genomic_DNA"/>
</dbReference>
<dbReference type="AlphaFoldDB" id="A0A383W638"/>
<sequence>MARPSAATAVALLALLLIHGAASLPEAPKATADVVLGGAKKLLADAADASAGKRALLNDALTGPETRTARKLAGYWHHHKVWWWWHYKG</sequence>
<protein>
    <submittedName>
        <fullName evidence="2">Uncharacterized protein</fullName>
    </submittedName>
</protein>